<gene>
    <name evidence="2" type="ORF">EDC35_10194</name>
</gene>
<dbReference type="AlphaFoldDB" id="A0A4R3N614"/>
<proteinExistence type="predicted"/>
<dbReference type="InterPro" id="IPR018490">
    <property type="entry name" value="cNMP-bd_dom_sf"/>
</dbReference>
<feature type="domain" description="HDOD" evidence="1">
    <location>
        <begin position="163"/>
        <end position="349"/>
    </location>
</feature>
<dbReference type="PANTHER" id="PTHR33525">
    <property type="match status" value="1"/>
</dbReference>
<dbReference type="SUPFAM" id="SSF51206">
    <property type="entry name" value="cAMP-binding domain-like"/>
    <property type="match status" value="1"/>
</dbReference>
<dbReference type="InterPro" id="IPR052340">
    <property type="entry name" value="RNase_Y/CdgJ"/>
</dbReference>
<sequence>MQKCLPTLTERMDDRMTHTLSASTLDDLIPVHRLHRDQRARLAASGQIAVVPTGKKLTATQEYPWIGYLLAGRLCLVTDSEKEIIEAGSLRACQPLFVTDRLLDHAVALSEVELLRLDRQLYESLSGDPPVAEDLLDALEFSTTETALLGRFCQACKSGELALPSLPKVARAIQEAMQDPHINSARLARIVQMDPAVTGGLIRLANSVVYRGSKPTADVRSAIIRLGLEVTRATVVSLAMQQVFKTRSPLMKHRMKAVWNRSVHISALSFVIARHCQGFHPEEALLAGLVHDVGVIPILDYVSRYQREIDDDELEAVILRLRILVGELVIRYWGLGPEVVQVVRESGNWYRDTSDQPDYCDIVLVARLYRLNQSESRGPLPRHEETPAYFKLGLGFSTTSGQDVDVIGEASEELSAVIGMLKGNADVR</sequence>
<name>A0A4R3N614_9GAMM</name>
<dbReference type="Pfam" id="PF08668">
    <property type="entry name" value="HDOD"/>
    <property type="match status" value="1"/>
</dbReference>
<dbReference type="EMBL" id="SMAO01000001">
    <property type="protein sequence ID" value="TCT23781.1"/>
    <property type="molecule type" value="Genomic_DNA"/>
</dbReference>
<dbReference type="PANTHER" id="PTHR33525:SF3">
    <property type="entry name" value="RIBONUCLEASE Y"/>
    <property type="match status" value="1"/>
</dbReference>
<reference evidence="2 3" key="1">
    <citation type="submission" date="2019-03" db="EMBL/GenBank/DDBJ databases">
        <title>Genomic Encyclopedia of Type Strains, Phase IV (KMG-IV): sequencing the most valuable type-strain genomes for metagenomic binning, comparative biology and taxonomic classification.</title>
        <authorList>
            <person name="Goeker M."/>
        </authorList>
    </citation>
    <scope>NUCLEOTIDE SEQUENCE [LARGE SCALE GENOMIC DNA]</scope>
    <source>
        <strain evidence="2 3">DSM 13587</strain>
    </source>
</reference>
<evidence type="ECO:0000313" key="3">
    <source>
        <dbReference type="Proteomes" id="UP000295717"/>
    </source>
</evidence>
<organism evidence="2 3">
    <name type="scientific">Thiobaca trueperi</name>
    <dbReference type="NCBI Taxonomy" id="127458"/>
    <lineage>
        <taxon>Bacteria</taxon>
        <taxon>Pseudomonadati</taxon>
        <taxon>Pseudomonadota</taxon>
        <taxon>Gammaproteobacteria</taxon>
        <taxon>Chromatiales</taxon>
        <taxon>Chromatiaceae</taxon>
        <taxon>Thiobaca</taxon>
    </lineage>
</organism>
<dbReference type="Gene3D" id="1.10.3210.10">
    <property type="entry name" value="Hypothetical protein af1432"/>
    <property type="match status" value="1"/>
</dbReference>
<comment type="caution">
    <text evidence="2">The sequence shown here is derived from an EMBL/GenBank/DDBJ whole genome shotgun (WGS) entry which is preliminary data.</text>
</comment>
<dbReference type="SUPFAM" id="SSF109604">
    <property type="entry name" value="HD-domain/PDEase-like"/>
    <property type="match status" value="1"/>
</dbReference>
<dbReference type="Proteomes" id="UP000295717">
    <property type="component" value="Unassembled WGS sequence"/>
</dbReference>
<protein>
    <submittedName>
        <fullName evidence="2">HD-like signal output (HDOD) protein</fullName>
    </submittedName>
</protein>
<accession>A0A4R3N614</accession>
<keyword evidence="3" id="KW-1185">Reference proteome</keyword>
<dbReference type="InterPro" id="IPR013976">
    <property type="entry name" value="HDOD"/>
</dbReference>
<dbReference type="PROSITE" id="PS51833">
    <property type="entry name" value="HDOD"/>
    <property type="match status" value="1"/>
</dbReference>
<evidence type="ECO:0000313" key="2">
    <source>
        <dbReference type="EMBL" id="TCT23781.1"/>
    </source>
</evidence>
<evidence type="ECO:0000259" key="1">
    <source>
        <dbReference type="PROSITE" id="PS51833"/>
    </source>
</evidence>